<evidence type="ECO:0000256" key="1">
    <source>
        <dbReference type="SAM" id="MobiDB-lite"/>
    </source>
</evidence>
<evidence type="ECO:0000313" key="2">
    <source>
        <dbReference type="EMBL" id="GAA2135824.1"/>
    </source>
</evidence>
<sequence length="145" mass="16691">MSRDRRSDPHVHFPSTSHRRSIGKETGHGNRRVRRHPVCLARIQPVHSRGTQERHRLGIPALGHQFLRPQAHRDHRRLPRRHRHGSDAVLAPEVYGEDGEVKDEATAKLLRHYMEEYASFVERVLAATAPGHIGDEHPDKDKVSR</sequence>
<feature type="region of interest" description="Disordered" evidence="1">
    <location>
        <begin position="1"/>
        <end position="32"/>
    </location>
</feature>
<evidence type="ECO:0000313" key="3">
    <source>
        <dbReference type="Proteomes" id="UP001500102"/>
    </source>
</evidence>
<feature type="compositionally biased region" description="Basic and acidic residues" evidence="1">
    <location>
        <begin position="1"/>
        <end position="11"/>
    </location>
</feature>
<dbReference type="EMBL" id="BAAAQB010000029">
    <property type="protein sequence ID" value="GAA2135824.1"/>
    <property type="molecule type" value="Genomic_DNA"/>
</dbReference>
<accession>A0ABN2Z2K4</accession>
<reference evidence="2 3" key="1">
    <citation type="journal article" date="2019" name="Int. J. Syst. Evol. Microbiol.">
        <title>The Global Catalogue of Microorganisms (GCM) 10K type strain sequencing project: providing services to taxonomists for standard genome sequencing and annotation.</title>
        <authorList>
            <consortium name="The Broad Institute Genomics Platform"/>
            <consortium name="The Broad Institute Genome Sequencing Center for Infectious Disease"/>
            <person name="Wu L."/>
            <person name="Ma J."/>
        </authorList>
    </citation>
    <scope>NUCLEOTIDE SEQUENCE [LARGE SCALE GENOMIC DNA]</scope>
    <source>
        <strain evidence="2 3">JCM 15921</strain>
    </source>
</reference>
<keyword evidence="3" id="KW-1185">Reference proteome</keyword>
<name>A0ABN2Z2K4_9MICC</name>
<proteinExistence type="predicted"/>
<dbReference type="Proteomes" id="UP001500102">
    <property type="component" value="Unassembled WGS sequence"/>
</dbReference>
<protein>
    <submittedName>
        <fullName evidence="2">Uncharacterized protein</fullName>
    </submittedName>
</protein>
<comment type="caution">
    <text evidence="2">The sequence shown here is derived from an EMBL/GenBank/DDBJ whole genome shotgun (WGS) entry which is preliminary data.</text>
</comment>
<organism evidence="2 3">
    <name type="scientific">Arthrobacter humicola</name>
    <dbReference type="NCBI Taxonomy" id="409291"/>
    <lineage>
        <taxon>Bacteria</taxon>
        <taxon>Bacillati</taxon>
        <taxon>Actinomycetota</taxon>
        <taxon>Actinomycetes</taxon>
        <taxon>Micrococcales</taxon>
        <taxon>Micrococcaceae</taxon>
        <taxon>Arthrobacter</taxon>
    </lineage>
</organism>
<gene>
    <name evidence="2" type="ORF">GCM10009825_20400</name>
</gene>